<accession>A0A2P2R0F3</accession>
<dbReference type="EMBL" id="GGEC01092248">
    <property type="protein sequence ID" value="MBX72732.1"/>
    <property type="molecule type" value="Transcribed_RNA"/>
</dbReference>
<protein>
    <submittedName>
        <fullName evidence="1">Uncharacterized protein</fullName>
    </submittedName>
</protein>
<reference evidence="1" key="1">
    <citation type="submission" date="2018-02" db="EMBL/GenBank/DDBJ databases">
        <title>Rhizophora mucronata_Transcriptome.</title>
        <authorList>
            <person name="Meera S.P."/>
            <person name="Sreeshan A."/>
            <person name="Augustine A."/>
        </authorList>
    </citation>
    <scope>NUCLEOTIDE SEQUENCE</scope>
    <source>
        <tissue evidence="1">Leaf</tissue>
    </source>
</reference>
<sequence>MFIWVTKTICLRKTKVRLRVFDPFPNHCVGHLSEVTNLSINTVILVAY</sequence>
<evidence type="ECO:0000313" key="1">
    <source>
        <dbReference type="EMBL" id="MBX72732.1"/>
    </source>
</evidence>
<dbReference type="AlphaFoldDB" id="A0A2P2R0F3"/>
<name>A0A2P2R0F3_RHIMU</name>
<organism evidence="1">
    <name type="scientific">Rhizophora mucronata</name>
    <name type="common">Asiatic mangrove</name>
    <dbReference type="NCBI Taxonomy" id="61149"/>
    <lineage>
        <taxon>Eukaryota</taxon>
        <taxon>Viridiplantae</taxon>
        <taxon>Streptophyta</taxon>
        <taxon>Embryophyta</taxon>
        <taxon>Tracheophyta</taxon>
        <taxon>Spermatophyta</taxon>
        <taxon>Magnoliopsida</taxon>
        <taxon>eudicotyledons</taxon>
        <taxon>Gunneridae</taxon>
        <taxon>Pentapetalae</taxon>
        <taxon>rosids</taxon>
        <taxon>fabids</taxon>
        <taxon>Malpighiales</taxon>
        <taxon>Rhizophoraceae</taxon>
        <taxon>Rhizophora</taxon>
    </lineage>
</organism>
<proteinExistence type="predicted"/>